<dbReference type="PANTHER" id="PTHR24329">
    <property type="entry name" value="HOMEOBOX PROTEIN ARISTALESS"/>
    <property type="match status" value="1"/>
</dbReference>
<dbReference type="GO" id="GO:0007399">
    <property type="term" value="P:nervous system development"/>
    <property type="evidence" value="ECO:0007669"/>
    <property type="project" value="UniProtKB-ARBA"/>
</dbReference>
<dbReference type="Proteomes" id="UP001187531">
    <property type="component" value="Unassembled WGS sequence"/>
</dbReference>
<dbReference type="SUPFAM" id="SSF46689">
    <property type="entry name" value="Homeodomain-like"/>
    <property type="match status" value="1"/>
</dbReference>
<dbReference type="InterPro" id="IPR050649">
    <property type="entry name" value="Paired_Homeobox_TFs"/>
</dbReference>
<dbReference type="CDD" id="cd00086">
    <property type="entry name" value="homeodomain"/>
    <property type="match status" value="1"/>
</dbReference>
<comment type="subcellular location">
    <subcellularLocation>
        <location evidence="1 6 7">Nucleus</location>
    </subcellularLocation>
</comment>
<accession>A0AA88HAS1</accession>
<evidence type="ECO:0000313" key="10">
    <source>
        <dbReference type="EMBL" id="KAK2706864.1"/>
    </source>
</evidence>
<feature type="region of interest" description="Disordered" evidence="8">
    <location>
        <begin position="1"/>
        <end position="39"/>
    </location>
</feature>
<dbReference type="PANTHER" id="PTHR24329:SF520">
    <property type="entry name" value="ALX HOMEOBOX PROTEIN 1-LIKE PROTEIN"/>
    <property type="match status" value="1"/>
</dbReference>
<keyword evidence="11" id="KW-1185">Reference proteome</keyword>
<dbReference type="InterPro" id="IPR001356">
    <property type="entry name" value="HD"/>
</dbReference>
<gene>
    <name evidence="10" type="ORF">QYM36_014786</name>
</gene>
<feature type="DNA-binding region" description="Homeobox" evidence="6">
    <location>
        <begin position="161"/>
        <end position="220"/>
    </location>
</feature>
<evidence type="ECO:0000313" key="11">
    <source>
        <dbReference type="Proteomes" id="UP001187531"/>
    </source>
</evidence>
<dbReference type="PROSITE" id="PS50071">
    <property type="entry name" value="HOMEOBOX_2"/>
    <property type="match status" value="1"/>
</dbReference>
<reference evidence="10" key="1">
    <citation type="submission" date="2023-07" db="EMBL/GenBank/DDBJ databases">
        <title>Chromosome-level genome assembly of Artemia franciscana.</title>
        <authorList>
            <person name="Jo E."/>
        </authorList>
    </citation>
    <scope>NUCLEOTIDE SEQUENCE</scope>
    <source>
        <tissue evidence="10">Whole body</tissue>
    </source>
</reference>
<keyword evidence="4 6" id="KW-0371">Homeobox</keyword>
<dbReference type="GO" id="GO:0005634">
    <property type="term" value="C:nucleus"/>
    <property type="evidence" value="ECO:0007669"/>
    <property type="project" value="UniProtKB-SubCell"/>
</dbReference>
<dbReference type="SMART" id="SM00389">
    <property type="entry name" value="HOX"/>
    <property type="match status" value="1"/>
</dbReference>
<feature type="compositionally biased region" description="Polar residues" evidence="8">
    <location>
        <begin position="129"/>
        <end position="155"/>
    </location>
</feature>
<feature type="domain" description="Homeobox" evidence="9">
    <location>
        <begin position="159"/>
        <end position="219"/>
    </location>
</feature>
<dbReference type="EMBL" id="JAVRJZ010000019">
    <property type="protein sequence ID" value="KAK2706864.1"/>
    <property type="molecule type" value="Genomic_DNA"/>
</dbReference>
<evidence type="ECO:0000256" key="1">
    <source>
        <dbReference type="ARBA" id="ARBA00004123"/>
    </source>
</evidence>
<evidence type="ECO:0000256" key="5">
    <source>
        <dbReference type="ARBA" id="ARBA00023242"/>
    </source>
</evidence>
<dbReference type="GO" id="GO:0000981">
    <property type="term" value="F:DNA-binding transcription factor activity, RNA polymerase II-specific"/>
    <property type="evidence" value="ECO:0007669"/>
    <property type="project" value="InterPro"/>
</dbReference>
<evidence type="ECO:0000256" key="8">
    <source>
        <dbReference type="SAM" id="MobiDB-lite"/>
    </source>
</evidence>
<evidence type="ECO:0000256" key="3">
    <source>
        <dbReference type="ARBA" id="ARBA00023125"/>
    </source>
</evidence>
<comment type="similarity">
    <text evidence="2">Belongs to the paired homeobox family.</text>
</comment>
<feature type="region of interest" description="Disordered" evidence="8">
    <location>
        <begin position="81"/>
        <end position="167"/>
    </location>
</feature>
<organism evidence="10 11">
    <name type="scientific">Artemia franciscana</name>
    <name type="common">Brine shrimp</name>
    <name type="synonym">Artemia sanfranciscana</name>
    <dbReference type="NCBI Taxonomy" id="6661"/>
    <lineage>
        <taxon>Eukaryota</taxon>
        <taxon>Metazoa</taxon>
        <taxon>Ecdysozoa</taxon>
        <taxon>Arthropoda</taxon>
        <taxon>Crustacea</taxon>
        <taxon>Branchiopoda</taxon>
        <taxon>Anostraca</taxon>
        <taxon>Artemiidae</taxon>
        <taxon>Artemia</taxon>
    </lineage>
</organism>
<proteinExistence type="inferred from homology"/>
<evidence type="ECO:0000259" key="9">
    <source>
        <dbReference type="PROSITE" id="PS50071"/>
    </source>
</evidence>
<keyword evidence="5 6" id="KW-0539">Nucleus</keyword>
<name>A0AA88HAS1_ARTSF</name>
<keyword evidence="3 6" id="KW-0238">DNA-binding</keyword>
<protein>
    <recommendedName>
        <fullName evidence="9">Homeobox domain-containing protein</fullName>
    </recommendedName>
</protein>
<dbReference type="Pfam" id="PF00046">
    <property type="entry name" value="Homeodomain"/>
    <property type="match status" value="1"/>
</dbReference>
<dbReference type="EMBL" id="JAVRJZ010000019">
    <property type="protein sequence ID" value="KAK2706863.1"/>
    <property type="molecule type" value="Genomic_DNA"/>
</dbReference>
<feature type="compositionally biased region" description="Low complexity" evidence="8">
    <location>
        <begin position="82"/>
        <end position="117"/>
    </location>
</feature>
<dbReference type="GO" id="GO:0000977">
    <property type="term" value="F:RNA polymerase II transcription regulatory region sequence-specific DNA binding"/>
    <property type="evidence" value="ECO:0007669"/>
    <property type="project" value="TreeGrafter"/>
</dbReference>
<dbReference type="FunFam" id="1.10.10.60:FF:000138">
    <property type="entry name" value="Homeobox protein prophet of Pit-1"/>
    <property type="match status" value="1"/>
</dbReference>
<comment type="caution">
    <text evidence="10">The sequence shown here is derived from an EMBL/GenBank/DDBJ whole genome shotgun (WGS) entry which is preliminary data.</text>
</comment>
<evidence type="ECO:0000256" key="7">
    <source>
        <dbReference type="RuleBase" id="RU000682"/>
    </source>
</evidence>
<sequence>MEAYTPPPSKLDIHGHGQNETQRSADSESPHMLTPPTLSASLFDKRKGCSATDIASLYSLETLQQHSASLLAHHVSHHHHLGGTMLHHGTNSTSSTPSPHHHSAISSSLSSSSSSGSEGAFKKPKIESGISNSINTSCNTTGNSLHHGHNPSSAACPTPARRRHRTTFTQEQLQELESAFTKSHYPDIYCREELARVTKLNEARIQVWFQNRRAKYRKQEKQLQKALAPAVLPACGGAMMRNIYPTAARGYQAYGHPNTFQTLNSMNRYPQYIPDLASQTSMPAYTSMAQSFSMAHTPPMRQDTMGVGPDDDWYNKSLTALRMNSTHHANLAAAPMLQYQS</sequence>
<evidence type="ECO:0000256" key="2">
    <source>
        <dbReference type="ARBA" id="ARBA00005733"/>
    </source>
</evidence>
<dbReference type="AlphaFoldDB" id="A0AA88HAS1"/>
<dbReference type="InterPro" id="IPR017970">
    <property type="entry name" value="Homeobox_CS"/>
</dbReference>
<evidence type="ECO:0000256" key="6">
    <source>
        <dbReference type="PROSITE-ProRule" id="PRU00108"/>
    </source>
</evidence>
<evidence type="ECO:0000256" key="4">
    <source>
        <dbReference type="ARBA" id="ARBA00023155"/>
    </source>
</evidence>
<feature type="compositionally biased region" description="Basic and acidic residues" evidence="8">
    <location>
        <begin position="11"/>
        <end position="29"/>
    </location>
</feature>
<dbReference type="Gene3D" id="1.10.10.60">
    <property type="entry name" value="Homeodomain-like"/>
    <property type="match status" value="1"/>
</dbReference>
<dbReference type="PROSITE" id="PS00027">
    <property type="entry name" value="HOMEOBOX_1"/>
    <property type="match status" value="1"/>
</dbReference>
<dbReference type="InterPro" id="IPR009057">
    <property type="entry name" value="Homeodomain-like_sf"/>
</dbReference>